<proteinExistence type="predicted"/>
<keyword evidence="1" id="KW-0472">Membrane</keyword>
<comment type="caution">
    <text evidence="3">The sequence shown here is derived from an EMBL/GenBank/DDBJ whole genome shotgun (WGS) entry which is preliminary data.</text>
</comment>
<reference evidence="3" key="1">
    <citation type="submission" date="2016-10" db="EMBL/GenBank/DDBJ databases">
        <title>Draft genome sequences of four alkaliphilic bacteria belonging to the Anaerobacillus genus.</title>
        <authorList>
            <person name="Bassil N.M."/>
            <person name="Lloyd J.R."/>
        </authorList>
    </citation>
    <scope>NUCLEOTIDE SEQUENCE [LARGE SCALE GENOMIC DNA]</scope>
    <source>
        <strain evidence="3">NB2006</strain>
    </source>
</reference>
<gene>
    <name evidence="3" type="ORF">AWH56_23035</name>
</gene>
<accession>A0A1S2KXC1</accession>
<organism evidence="3">
    <name type="scientific">Anaerobacillus isosaccharinicus</name>
    <dbReference type="NCBI Taxonomy" id="1532552"/>
    <lineage>
        <taxon>Bacteria</taxon>
        <taxon>Bacillati</taxon>
        <taxon>Bacillota</taxon>
        <taxon>Bacilli</taxon>
        <taxon>Bacillales</taxon>
        <taxon>Bacillaceae</taxon>
        <taxon>Anaerobacillus</taxon>
    </lineage>
</organism>
<sequence length="133" mass="15767">MSNSTRKERNKKGRKPLFIILLLIKFFLLLAMGGTYYYFSSQQKQVSYFHIENPIVFQGEIYEKSAVFNNNQLYLPFQFISDHLDEGITYDEQTKSVIIISNETILRFPIEKLEKYVNEEPLAYLVYTFLKTL</sequence>
<name>A0A1S2KXC1_9BACI</name>
<dbReference type="Pfam" id="PF07833">
    <property type="entry name" value="Cu_amine_oxidN1"/>
    <property type="match status" value="1"/>
</dbReference>
<protein>
    <recommendedName>
        <fullName evidence="2">Copper amine oxidase-like N-terminal domain-containing protein</fullName>
    </recommendedName>
</protein>
<keyword evidence="1" id="KW-0812">Transmembrane</keyword>
<dbReference type="OrthoDB" id="2655886at2"/>
<evidence type="ECO:0000313" key="3">
    <source>
        <dbReference type="EMBL" id="OIJ04842.1"/>
    </source>
</evidence>
<evidence type="ECO:0000256" key="1">
    <source>
        <dbReference type="SAM" id="Phobius"/>
    </source>
</evidence>
<dbReference type="InterPro" id="IPR036582">
    <property type="entry name" value="Mao_N_sf"/>
</dbReference>
<dbReference type="EMBL" id="LQXD01000197">
    <property type="protein sequence ID" value="OIJ04842.1"/>
    <property type="molecule type" value="Genomic_DNA"/>
</dbReference>
<feature type="transmembrane region" description="Helical" evidence="1">
    <location>
        <begin position="16"/>
        <end position="39"/>
    </location>
</feature>
<evidence type="ECO:0000259" key="2">
    <source>
        <dbReference type="Pfam" id="PF07833"/>
    </source>
</evidence>
<feature type="domain" description="Copper amine oxidase-like N-terminal" evidence="2">
    <location>
        <begin position="63"/>
        <end position="123"/>
    </location>
</feature>
<dbReference type="AlphaFoldDB" id="A0A1S2KXC1"/>
<dbReference type="SUPFAM" id="SSF55383">
    <property type="entry name" value="Copper amine oxidase, domain N"/>
    <property type="match status" value="1"/>
</dbReference>
<keyword evidence="1" id="KW-1133">Transmembrane helix</keyword>
<dbReference type="InterPro" id="IPR012854">
    <property type="entry name" value="Cu_amine_oxidase-like_N"/>
</dbReference>